<gene>
    <name evidence="1" type="ORF">Fmac_001880</name>
</gene>
<protein>
    <submittedName>
        <fullName evidence="1">Uncharacterized protein</fullName>
    </submittedName>
</protein>
<dbReference type="AlphaFoldDB" id="A0ABD1NIC5"/>
<proteinExistence type="predicted"/>
<accession>A0ABD1NIC5</accession>
<dbReference type="EMBL" id="JBGMDY010000001">
    <property type="protein sequence ID" value="KAL2347880.1"/>
    <property type="molecule type" value="Genomic_DNA"/>
</dbReference>
<organism evidence="1 2">
    <name type="scientific">Flemingia macrophylla</name>
    <dbReference type="NCBI Taxonomy" id="520843"/>
    <lineage>
        <taxon>Eukaryota</taxon>
        <taxon>Viridiplantae</taxon>
        <taxon>Streptophyta</taxon>
        <taxon>Embryophyta</taxon>
        <taxon>Tracheophyta</taxon>
        <taxon>Spermatophyta</taxon>
        <taxon>Magnoliopsida</taxon>
        <taxon>eudicotyledons</taxon>
        <taxon>Gunneridae</taxon>
        <taxon>Pentapetalae</taxon>
        <taxon>rosids</taxon>
        <taxon>fabids</taxon>
        <taxon>Fabales</taxon>
        <taxon>Fabaceae</taxon>
        <taxon>Papilionoideae</taxon>
        <taxon>50 kb inversion clade</taxon>
        <taxon>NPAAA clade</taxon>
        <taxon>indigoferoid/millettioid clade</taxon>
        <taxon>Phaseoleae</taxon>
        <taxon>Flemingia</taxon>
    </lineage>
</organism>
<comment type="caution">
    <text evidence="1">The sequence shown here is derived from an EMBL/GenBank/DDBJ whole genome shotgun (WGS) entry which is preliminary data.</text>
</comment>
<evidence type="ECO:0000313" key="1">
    <source>
        <dbReference type="EMBL" id="KAL2347880.1"/>
    </source>
</evidence>
<reference evidence="1 2" key="1">
    <citation type="submission" date="2024-08" db="EMBL/GenBank/DDBJ databases">
        <title>Insights into the chromosomal genome structure of Flemingia macrophylla.</title>
        <authorList>
            <person name="Ding Y."/>
            <person name="Zhao Y."/>
            <person name="Bi W."/>
            <person name="Wu M."/>
            <person name="Zhao G."/>
            <person name="Gong Y."/>
            <person name="Li W."/>
            <person name="Zhang P."/>
        </authorList>
    </citation>
    <scope>NUCLEOTIDE SEQUENCE [LARGE SCALE GENOMIC DNA]</scope>
    <source>
        <strain evidence="1">DYQJB</strain>
        <tissue evidence="1">Leaf</tissue>
    </source>
</reference>
<sequence>MSVTAGVKRYWPGKVPEWADDEIEDAAPSDIRSSREAALEKVFPRHEQDVVIVRKDDRRLRRLAESRIDNREEDVYLFQVTPEVVLQDSLGCVVRGIALAGS</sequence>
<keyword evidence="2" id="KW-1185">Reference proteome</keyword>
<evidence type="ECO:0000313" key="2">
    <source>
        <dbReference type="Proteomes" id="UP001603857"/>
    </source>
</evidence>
<name>A0ABD1NIC5_9FABA</name>
<dbReference type="Proteomes" id="UP001603857">
    <property type="component" value="Unassembled WGS sequence"/>
</dbReference>